<dbReference type="EMBL" id="VFMN01000001">
    <property type="protein sequence ID" value="TQJ09087.1"/>
    <property type="molecule type" value="Genomic_DNA"/>
</dbReference>
<dbReference type="UniPathway" id="UPA00344"/>
<dbReference type="AlphaFoldDB" id="A0A542E167"/>
<comment type="pathway">
    <text evidence="3 11">Cofactor biosynthesis; molybdopterin biosynthesis.</text>
</comment>
<dbReference type="NCBIfam" id="NF045515">
    <property type="entry name" value="Glp_gephyrin"/>
    <property type="match status" value="1"/>
</dbReference>
<dbReference type="SUPFAM" id="SSF63882">
    <property type="entry name" value="MoeA N-terminal region -like"/>
    <property type="match status" value="1"/>
</dbReference>
<evidence type="ECO:0000256" key="1">
    <source>
        <dbReference type="ARBA" id="ARBA00001946"/>
    </source>
</evidence>
<evidence type="ECO:0000313" key="13">
    <source>
        <dbReference type="EMBL" id="TQJ09087.1"/>
    </source>
</evidence>
<dbReference type="InterPro" id="IPR036135">
    <property type="entry name" value="MoeA_linker/N_sf"/>
</dbReference>
<dbReference type="GO" id="GO:0006777">
    <property type="term" value="P:Mo-molybdopterin cofactor biosynthetic process"/>
    <property type="evidence" value="ECO:0007669"/>
    <property type="project" value="UniProtKB-UniRule"/>
</dbReference>
<evidence type="ECO:0000256" key="11">
    <source>
        <dbReference type="RuleBase" id="RU365090"/>
    </source>
</evidence>
<dbReference type="FunFam" id="2.170.190.11:FF:000001">
    <property type="entry name" value="Molybdopterin molybdenumtransferase"/>
    <property type="match status" value="1"/>
</dbReference>
<dbReference type="NCBIfam" id="TIGR00177">
    <property type="entry name" value="molyb_syn"/>
    <property type="match status" value="1"/>
</dbReference>
<protein>
    <recommendedName>
        <fullName evidence="11">Molybdopterin molybdenumtransferase</fullName>
        <ecNumber evidence="11">2.10.1.1</ecNumber>
    </recommendedName>
</protein>
<dbReference type="Pfam" id="PF03454">
    <property type="entry name" value="MoeA_C"/>
    <property type="match status" value="1"/>
</dbReference>
<dbReference type="InterPro" id="IPR036425">
    <property type="entry name" value="MoaB/Mog-like_dom_sf"/>
</dbReference>
<comment type="function">
    <text evidence="2 11">Catalyzes the insertion of molybdate into adenylated molybdopterin with the concomitant release of AMP.</text>
</comment>
<keyword evidence="6 11" id="KW-0808">Transferase</keyword>
<dbReference type="Gene3D" id="2.40.340.10">
    <property type="entry name" value="MoeA, C-terminal, domain IV"/>
    <property type="match status" value="1"/>
</dbReference>
<dbReference type="EC" id="2.10.1.1" evidence="11"/>
<dbReference type="CDD" id="cd00887">
    <property type="entry name" value="MoeA"/>
    <property type="match status" value="1"/>
</dbReference>
<proteinExistence type="inferred from homology"/>
<dbReference type="Proteomes" id="UP000317893">
    <property type="component" value="Unassembled WGS sequence"/>
</dbReference>
<keyword evidence="9 11" id="KW-0501">Molybdenum cofactor biosynthesis</keyword>
<evidence type="ECO:0000256" key="10">
    <source>
        <dbReference type="ARBA" id="ARBA00047317"/>
    </source>
</evidence>
<comment type="caution">
    <text evidence="13">The sequence shown here is derived from an EMBL/GenBank/DDBJ whole genome shotgun (WGS) entry which is preliminary data.</text>
</comment>
<dbReference type="InterPro" id="IPR005111">
    <property type="entry name" value="MoeA_C_domain_IV"/>
</dbReference>
<dbReference type="Pfam" id="PF03453">
    <property type="entry name" value="MoeA_N"/>
    <property type="match status" value="1"/>
</dbReference>
<dbReference type="OrthoDB" id="9804758at2"/>
<evidence type="ECO:0000256" key="3">
    <source>
        <dbReference type="ARBA" id="ARBA00005046"/>
    </source>
</evidence>
<comment type="similarity">
    <text evidence="4 11">Belongs to the MoeA family.</text>
</comment>
<dbReference type="SUPFAM" id="SSF53218">
    <property type="entry name" value="Molybdenum cofactor biosynthesis proteins"/>
    <property type="match status" value="1"/>
</dbReference>
<dbReference type="GO" id="GO:0061599">
    <property type="term" value="F:molybdopterin molybdotransferase activity"/>
    <property type="evidence" value="ECO:0007669"/>
    <property type="project" value="UniProtKB-UniRule"/>
</dbReference>
<dbReference type="InterPro" id="IPR036688">
    <property type="entry name" value="MoeA_C_domain_IV_sf"/>
</dbReference>
<evidence type="ECO:0000256" key="7">
    <source>
        <dbReference type="ARBA" id="ARBA00022723"/>
    </source>
</evidence>
<sequence length="409" mass="41985">MRSVAEHLRAVLDTVRTAPPVRLPLPEALGLVLAEDLVARVDLPGFDNSAMDGYAVRAADVVAAAAGSPVTLPVVGEVAAGATADREVGPGEAVRIMTGAMMPPGADTVVKVEDTDGGTEQVRIDASAPAGLSVRPAGEDVRAGTVVLAAGTVLDARRLALAAATGYGVVPVHPRPRVAVVSTGAELVPPGEPLSPGQIHDSNSHMLAAAVVETGCTVARRVTVGDTVEEVLAVVEELAGDVDAIVTSGGVSMGAYDVVKEALRDRGVEFVQVAMQPGKPQGFGPVGERGVPLFGLPGNPVSSYVSFEVFVRPALRTMMGLQPATRPVLTARLTQALRSPAGRTQIARAVATRTATGWEADPVWGQASHFVADLSRANAFVVVPPDVTQVDAGADVELWLLGGDESRVG</sequence>
<dbReference type="InterPro" id="IPR038987">
    <property type="entry name" value="MoeA-like"/>
</dbReference>
<reference evidence="13 14" key="1">
    <citation type="submission" date="2019-06" db="EMBL/GenBank/DDBJ databases">
        <title>Sequencing the genomes of 1000 actinobacteria strains.</title>
        <authorList>
            <person name="Klenk H.-P."/>
        </authorList>
    </citation>
    <scope>NUCLEOTIDE SEQUENCE [LARGE SCALE GENOMIC DNA]</scope>
    <source>
        <strain evidence="13 14">DSM 18607</strain>
    </source>
</reference>
<evidence type="ECO:0000313" key="14">
    <source>
        <dbReference type="Proteomes" id="UP000317893"/>
    </source>
</evidence>
<dbReference type="GO" id="GO:0046872">
    <property type="term" value="F:metal ion binding"/>
    <property type="evidence" value="ECO:0007669"/>
    <property type="project" value="UniProtKB-UniRule"/>
</dbReference>
<comment type="catalytic activity">
    <reaction evidence="10">
        <text>adenylyl-molybdopterin + molybdate = Mo-molybdopterin + AMP + H(+)</text>
        <dbReference type="Rhea" id="RHEA:35047"/>
        <dbReference type="ChEBI" id="CHEBI:15378"/>
        <dbReference type="ChEBI" id="CHEBI:36264"/>
        <dbReference type="ChEBI" id="CHEBI:62727"/>
        <dbReference type="ChEBI" id="CHEBI:71302"/>
        <dbReference type="ChEBI" id="CHEBI:456215"/>
        <dbReference type="EC" id="2.10.1.1"/>
    </reaction>
</comment>
<keyword evidence="14" id="KW-1185">Reference proteome</keyword>
<dbReference type="RefSeq" id="WP_141848512.1">
    <property type="nucleotide sequence ID" value="NZ_BAAAPR010000005.1"/>
</dbReference>
<keyword evidence="8 11" id="KW-0460">Magnesium</keyword>
<evidence type="ECO:0000256" key="5">
    <source>
        <dbReference type="ARBA" id="ARBA00022505"/>
    </source>
</evidence>
<dbReference type="PANTHER" id="PTHR10192:SF5">
    <property type="entry name" value="GEPHYRIN"/>
    <property type="match status" value="1"/>
</dbReference>
<dbReference type="SMART" id="SM00852">
    <property type="entry name" value="MoCF_biosynth"/>
    <property type="match status" value="1"/>
</dbReference>
<organism evidence="13 14">
    <name type="scientific">Lapillicoccus jejuensis</name>
    <dbReference type="NCBI Taxonomy" id="402171"/>
    <lineage>
        <taxon>Bacteria</taxon>
        <taxon>Bacillati</taxon>
        <taxon>Actinomycetota</taxon>
        <taxon>Actinomycetes</taxon>
        <taxon>Micrococcales</taxon>
        <taxon>Intrasporangiaceae</taxon>
        <taxon>Lapillicoccus</taxon>
    </lineage>
</organism>
<dbReference type="SUPFAM" id="SSF63867">
    <property type="entry name" value="MoeA C-terminal domain-like"/>
    <property type="match status" value="1"/>
</dbReference>
<dbReference type="Gene3D" id="3.40.980.10">
    <property type="entry name" value="MoaB/Mog-like domain"/>
    <property type="match status" value="1"/>
</dbReference>
<evidence type="ECO:0000256" key="4">
    <source>
        <dbReference type="ARBA" id="ARBA00010763"/>
    </source>
</evidence>
<evidence type="ECO:0000256" key="6">
    <source>
        <dbReference type="ARBA" id="ARBA00022679"/>
    </source>
</evidence>
<dbReference type="Pfam" id="PF00994">
    <property type="entry name" value="MoCF_biosynth"/>
    <property type="match status" value="1"/>
</dbReference>
<evidence type="ECO:0000256" key="2">
    <source>
        <dbReference type="ARBA" id="ARBA00002901"/>
    </source>
</evidence>
<evidence type="ECO:0000259" key="12">
    <source>
        <dbReference type="SMART" id="SM00852"/>
    </source>
</evidence>
<comment type="cofactor">
    <cofactor evidence="1 11">
        <name>Mg(2+)</name>
        <dbReference type="ChEBI" id="CHEBI:18420"/>
    </cofactor>
</comment>
<evidence type="ECO:0000256" key="8">
    <source>
        <dbReference type="ARBA" id="ARBA00022842"/>
    </source>
</evidence>
<dbReference type="FunFam" id="3.40.980.10:FF:000004">
    <property type="entry name" value="Molybdopterin molybdenumtransferase"/>
    <property type="match status" value="1"/>
</dbReference>
<feature type="domain" description="MoaB/Mog" evidence="12">
    <location>
        <begin position="179"/>
        <end position="317"/>
    </location>
</feature>
<gene>
    <name evidence="13" type="ORF">FB458_2192</name>
</gene>
<dbReference type="Gene3D" id="3.90.105.10">
    <property type="entry name" value="Molybdopterin biosynthesis moea protein, domain 2"/>
    <property type="match status" value="1"/>
</dbReference>
<dbReference type="Gene3D" id="2.170.190.11">
    <property type="entry name" value="Molybdopterin biosynthesis moea protein, domain 3"/>
    <property type="match status" value="1"/>
</dbReference>
<name>A0A542E167_9MICO</name>
<dbReference type="InterPro" id="IPR005110">
    <property type="entry name" value="MoeA_linker/N"/>
</dbReference>
<dbReference type="GO" id="GO:0005829">
    <property type="term" value="C:cytosol"/>
    <property type="evidence" value="ECO:0007669"/>
    <property type="project" value="TreeGrafter"/>
</dbReference>
<keyword evidence="7 11" id="KW-0479">Metal-binding</keyword>
<evidence type="ECO:0000256" key="9">
    <source>
        <dbReference type="ARBA" id="ARBA00023150"/>
    </source>
</evidence>
<keyword evidence="5 11" id="KW-0500">Molybdenum</keyword>
<accession>A0A542E167</accession>
<dbReference type="InterPro" id="IPR001453">
    <property type="entry name" value="MoaB/Mog_dom"/>
</dbReference>
<dbReference type="PANTHER" id="PTHR10192">
    <property type="entry name" value="MOLYBDOPTERIN BIOSYNTHESIS PROTEIN"/>
    <property type="match status" value="1"/>
</dbReference>